<reference evidence="2" key="1">
    <citation type="submission" date="2020-06" db="EMBL/GenBank/DDBJ databases">
        <authorList>
            <person name="Li T."/>
            <person name="Hu X."/>
            <person name="Zhang T."/>
            <person name="Song X."/>
            <person name="Zhang H."/>
            <person name="Dai N."/>
            <person name="Sheng W."/>
            <person name="Hou X."/>
            <person name="Wei L."/>
        </authorList>
    </citation>
    <scope>NUCLEOTIDE SEQUENCE</scope>
    <source>
        <strain evidence="2">K16</strain>
        <tissue evidence="2">Leaf</tissue>
    </source>
</reference>
<dbReference type="EMBL" id="JACGWL010000551">
    <property type="protein sequence ID" value="KAK4383553.1"/>
    <property type="molecule type" value="Genomic_DNA"/>
</dbReference>
<dbReference type="SUPFAM" id="SSF53098">
    <property type="entry name" value="Ribonuclease H-like"/>
    <property type="match status" value="1"/>
</dbReference>
<evidence type="ECO:0000259" key="1">
    <source>
        <dbReference type="Pfam" id="PF05699"/>
    </source>
</evidence>
<keyword evidence="3" id="KW-1185">Reference proteome</keyword>
<evidence type="ECO:0000313" key="2">
    <source>
        <dbReference type="EMBL" id="KAK4383553.1"/>
    </source>
</evidence>
<dbReference type="PANTHER" id="PTHR23272:SF161">
    <property type="entry name" value="ZINC FINGER BED DOMAIN-CONTAINING PROTEIN RICESLEEPER 1-LIKE"/>
    <property type="match status" value="1"/>
</dbReference>
<dbReference type="PANTHER" id="PTHR23272">
    <property type="entry name" value="BED FINGER-RELATED"/>
    <property type="match status" value="1"/>
</dbReference>
<feature type="domain" description="HAT C-terminal dimerisation" evidence="1">
    <location>
        <begin position="37"/>
        <end position="86"/>
    </location>
</feature>
<comment type="caution">
    <text evidence="2">The sequence shown here is derived from an EMBL/GenBank/DDBJ whole genome shotgun (WGS) entry which is preliminary data.</text>
</comment>
<reference evidence="2" key="2">
    <citation type="journal article" date="2024" name="Plant">
        <title>Genomic evolution and insights into agronomic trait innovations of Sesamum species.</title>
        <authorList>
            <person name="Miao H."/>
            <person name="Wang L."/>
            <person name="Qu L."/>
            <person name="Liu H."/>
            <person name="Sun Y."/>
            <person name="Le M."/>
            <person name="Wang Q."/>
            <person name="Wei S."/>
            <person name="Zheng Y."/>
            <person name="Lin W."/>
            <person name="Duan Y."/>
            <person name="Cao H."/>
            <person name="Xiong S."/>
            <person name="Wang X."/>
            <person name="Wei L."/>
            <person name="Li C."/>
            <person name="Ma Q."/>
            <person name="Ju M."/>
            <person name="Zhao R."/>
            <person name="Li G."/>
            <person name="Mu C."/>
            <person name="Tian Q."/>
            <person name="Mei H."/>
            <person name="Zhang T."/>
            <person name="Gao T."/>
            <person name="Zhang H."/>
        </authorList>
    </citation>
    <scope>NUCLEOTIDE SEQUENCE</scope>
    <source>
        <strain evidence="2">K16</strain>
    </source>
</reference>
<dbReference type="GO" id="GO:0046983">
    <property type="term" value="F:protein dimerization activity"/>
    <property type="evidence" value="ECO:0007669"/>
    <property type="project" value="InterPro"/>
</dbReference>
<gene>
    <name evidence="2" type="ORF">Sango_2765300</name>
</gene>
<dbReference type="InterPro" id="IPR012337">
    <property type="entry name" value="RNaseH-like_sf"/>
</dbReference>
<dbReference type="Pfam" id="PF05699">
    <property type="entry name" value="Dimer_Tnp_hAT"/>
    <property type="match status" value="1"/>
</dbReference>
<dbReference type="InterPro" id="IPR008906">
    <property type="entry name" value="HATC_C_dom"/>
</dbReference>
<name>A0AAE1T8N1_9LAMI</name>
<dbReference type="Proteomes" id="UP001289374">
    <property type="component" value="Unassembled WGS sequence"/>
</dbReference>
<dbReference type="AlphaFoldDB" id="A0AAE1T8N1"/>
<organism evidence="2 3">
    <name type="scientific">Sesamum angolense</name>
    <dbReference type="NCBI Taxonomy" id="2727404"/>
    <lineage>
        <taxon>Eukaryota</taxon>
        <taxon>Viridiplantae</taxon>
        <taxon>Streptophyta</taxon>
        <taxon>Embryophyta</taxon>
        <taxon>Tracheophyta</taxon>
        <taxon>Spermatophyta</taxon>
        <taxon>Magnoliopsida</taxon>
        <taxon>eudicotyledons</taxon>
        <taxon>Gunneridae</taxon>
        <taxon>Pentapetalae</taxon>
        <taxon>asterids</taxon>
        <taxon>lamiids</taxon>
        <taxon>Lamiales</taxon>
        <taxon>Pedaliaceae</taxon>
        <taxon>Sesamum</taxon>
    </lineage>
</organism>
<proteinExistence type="predicted"/>
<protein>
    <submittedName>
        <fullName evidence="2">Zinc finger BED domain-containing protein RICESLEEPER 3</fullName>
    </submittedName>
</protein>
<evidence type="ECO:0000313" key="3">
    <source>
        <dbReference type="Proteomes" id="UP001289374"/>
    </source>
</evidence>
<accession>A0AAE1T8N1</accession>
<sequence>MSSPVDNNINVDESIDEFEEFVVSRTTSATNVPMTLELDIYLEESLLPRARSFDILNLWKTNGVKFPTLQKMARDILAIPISTIAFDPKRIDSKLLTKEEVEEEMRAFQVRQNLPGKAVRRLHSTEVHGTIPARRNGKAFASIWCRTKPRCYRLPKHREADRWVAAIKIAATTLELDEENFIKLVELSLEGFVKIGWDNTPADTKASIFAGDSKSAIADRLGRPIKIHFIGDGYFEGSRQKRLENMHKLSLALN</sequence>